<evidence type="ECO:0000256" key="1">
    <source>
        <dbReference type="SAM" id="MobiDB-lite"/>
    </source>
</evidence>
<reference evidence="2 3" key="1">
    <citation type="submission" date="2018-02" db="EMBL/GenBank/DDBJ databases">
        <title>Draft genome sequences of Elsinoe sp., causing black scab on jojoba.</title>
        <authorList>
            <person name="Stodart B."/>
            <person name="Jeffress S."/>
            <person name="Ash G."/>
            <person name="Arun Chinnappa K."/>
        </authorList>
    </citation>
    <scope>NUCLEOTIDE SEQUENCE [LARGE SCALE GENOMIC DNA]</scope>
    <source>
        <strain evidence="2 3">Hillstone_2</strain>
    </source>
</reference>
<dbReference type="Proteomes" id="UP000308133">
    <property type="component" value="Unassembled WGS sequence"/>
</dbReference>
<feature type="compositionally biased region" description="Basic and acidic residues" evidence="1">
    <location>
        <begin position="216"/>
        <end position="229"/>
    </location>
</feature>
<feature type="compositionally biased region" description="Low complexity" evidence="1">
    <location>
        <begin position="253"/>
        <end position="264"/>
    </location>
</feature>
<name>A0A4U7B668_9PEZI</name>
<organism evidence="2 3">
    <name type="scientific">Elsinoe australis</name>
    <dbReference type="NCBI Taxonomy" id="40998"/>
    <lineage>
        <taxon>Eukaryota</taxon>
        <taxon>Fungi</taxon>
        <taxon>Dikarya</taxon>
        <taxon>Ascomycota</taxon>
        <taxon>Pezizomycotina</taxon>
        <taxon>Dothideomycetes</taxon>
        <taxon>Dothideomycetidae</taxon>
        <taxon>Myriangiales</taxon>
        <taxon>Elsinoaceae</taxon>
        <taxon>Elsinoe</taxon>
    </lineage>
</organism>
<dbReference type="AlphaFoldDB" id="A0A4U7B668"/>
<gene>
    <name evidence="2" type="ORF">C1H76_2657</name>
</gene>
<accession>A0A4U7B668</accession>
<evidence type="ECO:0000313" key="2">
    <source>
        <dbReference type="EMBL" id="TKX25071.1"/>
    </source>
</evidence>
<sequence>MSSASAAAEFTYGKWKTNALPQKFLTTLIATTSEDRIATLGIFRKIFTRYDNERVVSSKLSLQVLEAYKLADLHDLLVDLRTGGAVDPATEDKLIDLQKRQEVQSKKSTTYWSNLKACGGSWAEYPKSWPSDMAQPSTAEKTIQVLPKLAARMSWDDMILQVRNHTDNGKRKFTDSIGRKILQDKDVHLDQTQSPVAKHNKDAASDQGQKKGHTTQTEDRSTQESDRPHSGSRQVRAPDAGSPARSPTPDAESPAQSPSQSPASTELTQQGDTAEAMEKVSLYDDEDFSLLNDTPVKLRHAQARHTRRNQATN</sequence>
<comment type="caution">
    <text evidence="2">The sequence shown here is derived from an EMBL/GenBank/DDBJ whole genome shotgun (WGS) entry which is preliminary data.</text>
</comment>
<dbReference type="EMBL" id="PTQR01000032">
    <property type="protein sequence ID" value="TKX25071.1"/>
    <property type="molecule type" value="Genomic_DNA"/>
</dbReference>
<proteinExistence type="predicted"/>
<evidence type="ECO:0000313" key="3">
    <source>
        <dbReference type="Proteomes" id="UP000308133"/>
    </source>
</evidence>
<feature type="region of interest" description="Disordered" evidence="1">
    <location>
        <begin position="192"/>
        <end position="280"/>
    </location>
</feature>
<protein>
    <submittedName>
        <fullName evidence="2">Uncharacterized protein</fullName>
    </submittedName>
</protein>